<dbReference type="SUPFAM" id="SSF53335">
    <property type="entry name" value="S-adenosyl-L-methionine-dependent methyltransferases"/>
    <property type="match status" value="1"/>
</dbReference>
<accession>A0ABP3UBX9</accession>
<name>A0ABP3UBX9_9FLAO</name>
<evidence type="ECO:0000313" key="2">
    <source>
        <dbReference type="EMBL" id="GAA0729777.1"/>
    </source>
</evidence>
<dbReference type="EMBL" id="BAAAGE010000004">
    <property type="protein sequence ID" value="GAA0729777.1"/>
    <property type="molecule type" value="Genomic_DNA"/>
</dbReference>
<feature type="domain" description="Methyltransferase" evidence="1">
    <location>
        <begin position="74"/>
        <end position="212"/>
    </location>
</feature>
<dbReference type="CDD" id="cd02440">
    <property type="entry name" value="AdoMet_MTases"/>
    <property type="match status" value="1"/>
</dbReference>
<organism evidence="2 3">
    <name type="scientific">Aquimarina litoralis</name>
    <dbReference type="NCBI Taxonomy" id="584605"/>
    <lineage>
        <taxon>Bacteria</taxon>
        <taxon>Pseudomonadati</taxon>
        <taxon>Bacteroidota</taxon>
        <taxon>Flavobacteriia</taxon>
        <taxon>Flavobacteriales</taxon>
        <taxon>Flavobacteriaceae</taxon>
        <taxon>Aquimarina</taxon>
    </lineage>
</organism>
<sequence length="249" mass="29944">MIDLNKFNHKQGIVYITKEDSKFSNKYLAVREKENRILNDEEVKKLPDLQKHEWQYRKRSTERFLKYIKNKKRPLNVLDIGCGNGWFTNKIANVLEENYVIGIDINSIELAQAYRIFNKENLQFVYGDIFTIESIFDKKFDCITLNGCIQYFAQVDKLLNRICTFLKPYGEIHIIDSPFYTKEQIPEAKKRTDMYYLNLGVPEMAKHYYHHEENQLRNFNTLYSYKRNIIHKVLGRKESPFSWYCYIKK</sequence>
<evidence type="ECO:0000313" key="3">
    <source>
        <dbReference type="Proteomes" id="UP001501758"/>
    </source>
</evidence>
<dbReference type="RefSeq" id="WP_343914045.1">
    <property type="nucleotide sequence ID" value="NZ_BAAAGE010000004.1"/>
</dbReference>
<gene>
    <name evidence="2" type="ORF">GCM10009430_40260</name>
</gene>
<keyword evidence="3" id="KW-1185">Reference proteome</keyword>
<comment type="caution">
    <text evidence="2">The sequence shown here is derived from an EMBL/GenBank/DDBJ whole genome shotgun (WGS) entry which is preliminary data.</text>
</comment>
<keyword evidence="2" id="KW-0489">Methyltransferase</keyword>
<dbReference type="GO" id="GO:0032259">
    <property type="term" value="P:methylation"/>
    <property type="evidence" value="ECO:0007669"/>
    <property type="project" value="UniProtKB-KW"/>
</dbReference>
<dbReference type="PANTHER" id="PTHR43861">
    <property type="entry name" value="TRANS-ACONITATE 2-METHYLTRANSFERASE-RELATED"/>
    <property type="match status" value="1"/>
</dbReference>
<dbReference type="InterPro" id="IPR029063">
    <property type="entry name" value="SAM-dependent_MTases_sf"/>
</dbReference>
<proteinExistence type="predicted"/>
<dbReference type="Pfam" id="PF13847">
    <property type="entry name" value="Methyltransf_31"/>
    <property type="match status" value="1"/>
</dbReference>
<dbReference type="Proteomes" id="UP001501758">
    <property type="component" value="Unassembled WGS sequence"/>
</dbReference>
<reference evidence="3" key="1">
    <citation type="journal article" date="2019" name="Int. J. Syst. Evol. Microbiol.">
        <title>The Global Catalogue of Microorganisms (GCM) 10K type strain sequencing project: providing services to taxonomists for standard genome sequencing and annotation.</title>
        <authorList>
            <consortium name="The Broad Institute Genomics Platform"/>
            <consortium name="The Broad Institute Genome Sequencing Center for Infectious Disease"/>
            <person name="Wu L."/>
            <person name="Ma J."/>
        </authorList>
    </citation>
    <scope>NUCLEOTIDE SEQUENCE [LARGE SCALE GENOMIC DNA]</scope>
    <source>
        <strain evidence="3">JCM 15974</strain>
    </source>
</reference>
<keyword evidence="2" id="KW-0808">Transferase</keyword>
<dbReference type="GO" id="GO:0008168">
    <property type="term" value="F:methyltransferase activity"/>
    <property type="evidence" value="ECO:0007669"/>
    <property type="project" value="UniProtKB-KW"/>
</dbReference>
<evidence type="ECO:0000259" key="1">
    <source>
        <dbReference type="Pfam" id="PF13847"/>
    </source>
</evidence>
<dbReference type="Gene3D" id="3.40.50.150">
    <property type="entry name" value="Vaccinia Virus protein VP39"/>
    <property type="match status" value="1"/>
</dbReference>
<protein>
    <submittedName>
        <fullName evidence="2">Class I SAM-dependent methyltransferase</fullName>
    </submittedName>
</protein>
<dbReference type="InterPro" id="IPR025714">
    <property type="entry name" value="Methyltranfer_dom"/>
</dbReference>